<feature type="compositionally biased region" description="Low complexity" evidence="8">
    <location>
        <begin position="1726"/>
        <end position="1735"/>
    </location>
</feature>
<dbReference type="OrthoDB" id="3176171at2759"/>
<evidence type="ECO:0000313" key="11">
    <source>
        <dbReference type="Proteomes" id="UP000789508"/>
    </source>
</evidence>
<feature type="coiled-coil region" evidence="7">
    <location>
        <begin position="1173"/>
        <end position="1345"/>
    </location>
</feature>
<dbReference type="InterPro" id="IPR001752">
    <property type="entry name" value="Kinesin_motor_dom"/>
</dbReference>
<feature type="compositionally biased region" description="Low complexity" evidence="8">
    <location>
        <begin position="1066"/>
        <end position="1076"/>
    </location>
</feature>
<dbReference type="PRINTS" id="PR00380">
    <property type="entry name" value="KINESINHEAVY"/>
</dbReference>
<gene>
    <name evidence="10" type="ORF">ALEPTO_LOCUS8632</name>
</gene>
<dbReference type="Proteomes" id="UP000789508">
    <property type="component" value="Unassembled WGS sequence"/>
</dbReference>
<feature type="non-terminal residue" evidence="10">
    <location>
        <position position="1931"/>
    </location>
</feature>
<dbReference type="GO" id="GO:0007018">
    <property type="term" value="P:microtubule-based movement"/>
    <property type="evidence" value="ECO:0007669"/>
    <property type="project" value="InterPro"/>
</dbReference>
<feature type="compositionally biased region" description="Polar residues" evidence="8">
    <location>
        <begin position="1669"/>
        <end position="1689"/>
    </location>
</feature>
<keyword evidence="3 6" id="KW-0547">Nucleotide-binding</keyword>
<feature type="region of interest" description="Disordered" evidence="8">
    <location>
        <begin position="1650"/>
        <end position="1857"/>
    </location>
</feature>
<feature type="compositionally biased region" description="Polar residues" evidence="8">
    <location>
        <begin position="1703"/>
        <end position="1725"/>
    </location>
</feature>
<keyword evidence="4 6" id="KW-0067">ATP-binding</keyword>
<feature type="region of interest" description="Disordered" evidence="8">
    <location>
        <begin position="1059"/>
        <end position="1080"/>
    </location>
</feature>
<dbReference type="SUPFAM" id="SSF52540">
    <property type="entry name" value="P-loop containing nucleoside triphosphate hydrolases"/>
    <property type="match status" value="1"/>
</dbReference>
<dbReference type="GO" id="GO:0051231">
    <property type="term" value="P:spindle elongation"/>
    <property type="evidence" value="ECO:0007669"/>
    <property type="project" value="TreeGrafter"/>
</dbReference>
<feature type="compositionally biased region" description="Polar residues" evidence="8">
    <location>
        <begin position="866"/>
        <end position="882"/>
    </location>
</feature>
<keyword evidence="5 7" id="KW-0175">Coiled coil</keyword>
<feature type="coiled-coil region" evidence="7">
    <location>
        <begin position="810"/>
        <end position="858"/>
    </location>
</feature>
<dbReference type="SMART" id="SM00129">
    <property type="entry name" value="KISc"/>
    <property type="match status" value="1"/>
</dbReference>
<evidence type="ECO:0000256" key="5">
    <source>
        <dbReference type="ARBA" id="ARBA00023054"/>
    </source>
</evidence>
<feature type="compositionally biased region" description="Low complexity" evidence="8">
    <location>
        <begin position="263"/>
        <end position="278"/>
    </location>
</feature>
<feature type="coiled-coil region" evidence="7">
    <location>
        <begin position="929"/>
        <end position="963"/>
    </location>
</feature>
<keyword evidence="11" id="KW-1185">Reference proteome</keyword>
<feature type="region of interest" description="Disordered" evidence="8">
    <location>
        <begin position="774"/>
        <end position="800"/>
    </location>
</feature>
<keyword evidence="6" id="KW-0505">Motor protein</keyword>
<feature type="compositionally biased region" description="Pro residues" evidence="8">
    <location>
        <begin position="1754"/>
        <end position="1798"/>
    </location>
</feature>
<feature type="region of interest" description="Disordered" evidence="8">
    <location>
        <begin position="243"/>
        <end position="283"/>
    </location>
</feature>
<dbReference type="PANTHER" id="PTHR47969:SF15">
    <property type="entry name" value="CHROMOSOME-ASSOCIATED KINESIN KIF4A-RELATED"/>
    <property type="match status" value="1"/>
</dbReference>
<feature type="binding site" evidence="6">
    <location>
        <begin position="99"/>
        <end position="106"/>
    </location>
    <ligand>
        <name>ATP</name>
        <dbReference type="ChEBI" id="CHEBI:30616"/>
    </ligand>
</feature>
<protein>
    <submittedName>
        <fullName evidence="10">3497_t:CDS:1</fullName>
    </submittedName>
</protein>
<keyword evidence="2" id="KW-0963">Cytoplasm</keyword>
<dbReference type="InterPro" id="IPR027417">
    <property type="entry name" value="P-loop_NTPase"/>
</dbReference>
<dbReference type="CDD" id="cd01372">
    <property type="entry name" value="KISc_KIF4"/>
    <property type="match status" value="1"/>
</dbReference>
<dbReference type="GO" id="GO:0005524">
    <property type="term" value="F:ATP binding"/>
    <property type="evidence" value="ECO:0007669"/>
    <property type="project" value="UniProtKB-UniRule"/>
</dbReference>
<dbReference type="GO" id="GO:0007052">
    <property type="term" value="P:mitotic spindle organization"/>
    <property type="evidence" value="ECO:0007669"/>
    <property type="project" value="TreeGrafter"/>
</dbReference>
<evidence type="ECO:0000256" key="4">
    <source>
        <dbReference type="ARBA" id="ARBA00022840"/>
    </source>
</evidence>
<feature type="coiled-coil region" evidence="7">
    <location>
        <begin position="1385"/>
        <end position="1577"/>
    </location>
</feature>
<dbReference type="GO" id="GO:0005875">
    <property type="term" value="C:microtubule associated complex"/>
    <property type="evidence" value="ECO:0007669"/>
    <property type="project" value="TreeGrafter"/>
</dbReference>
<evidence type="ECO:0000256" key="6">
    <source>
        <dbReference type="PROSITE-ProRule" id="PRU00283"/>
    </source>
</evidence>
<dbReference type="PROSITE" id="PS50067">
    <property type="entry name" value="KINESIN_MOTOR_2"/>
    <property type="match status" value="1"/>
</dbReference>
<feature type="domain" description="Kinesin motor" evidence="9">
    <location>
        <begin position="13"/>
        <end position="398"/>
    </location>
</feature>
<feature type="coiled-coil region" evidence="7">
    <location>
        <begin position="486"/>
        <end position="513"/>
    </location>
</feature>
<dbReference type="PROSITE" id="PS00411">
    <property type="entry name" value="KINESIN_MOTOR_1"/>
    <property type="match status" value="1"/>
</dbReference>
<feature type="compositionally biased region" description="Basic and acidic residues" evidence="8">
    <location>
        <begin position="1650"/>
        <end position="1660"/>
    </location>
</feature>
<comment type="subcellular location">
    <subcellularLocation>
        <location evidence="1">Cytoplasm</location>
    </subcellularLocation>
</comment>
<feature type="compositionally biased region" description="Basic and acidic residues" evidence="8">
    <location>
        <begin position="1844"/>
        <end position="1855"/>
    </location>
</feature>
<feature type="region of interest" description="Disordered" evidence="8">
    <location>
        <begin position="442"/>
        <end position="478"/>
    </location>
</feature>
<feature type="region of interest" description="Disordered" evidence="8">
    <location>
        <begin position="863"/>
        <end position="882"/>
    </location>
</feature>
<dbReference type="EMBL" id="CAJVPS010005217">
    <property type="protein sequence ID" value="CAG8612670.1"/>
    <property type="molecule type" value="Genomic_DNA"/>
</dbReference>
<evidence type="ECO:0000256" key="7">
    <source>
        <dbReference type="SAM" id="Coils"/>
    </source>
</evidence>
<reference evidence="10" key="1">
    <citation type="submission" date="2021-06" db="EMBL/GenBank/DDBJ databases">
        <authorList>
            <person name="Kallberg Y."/>
            <person name="Tangrot J."/>
            <person name="Rosling A."/>
        </authorList>
    </citation>
    <scope>NUCLEOTIDE SEQUENCE</scope>
    <source>
        <strain evidence="10">FL130A</strain>
    </source>
</reference>
<dbReference type="Pfam" id="PF00225">
    <property type="entry name" value="Kinesin"/>
    <property type="match status" value="1"/>
</dbReference>
<evidence type="ECO:0000259" key="9">
    <source>
        <dbReference type="PROSITE" id="PS50067"/>
    </source>
</evidence>
<evidence type="ECO:0000256" key="2">
    <source>
        <dbReference type="ARBA" id="ARBA00022490"/>
    </source>
</evidence>
<sequence>MASAGTGSPEKTSVSVALRIRPITNEDLKNLPTRFQRQVITTSPFVPNQVIVHADKKLNFSFDNVFGPEATQRDVYEKSVLGLIDKFIEGYNATILAYGQTSSGKTHTMGTADNASQLPETKGIIPRAMASLFSAINSTQYRTRKFAIKVSFIEIYNEDLIDLLGERDGDERPQITIREDNKGNILWSGLQEFRVNSVEEVMGHLARGSLNRQVGATEMNVVSSRSHAIFSVTLTQQKFVPANGNSASPIHNPPTPLSATIPSSTVSRSGATSRSSSRMSKRFDEGDWVTVTSKFHFVDLAGSERLKRTSAIGERAKEGISINSGLLALGNVISALGDPYKAKHQKHIPYRDSKLTRLLQDSLGGNAQTLMIACVSPAEFNLNETVNTIKYANRARNIKNQARVNEEESGWQDVEHLQSLVIKLRNEIRALKDNNGIGSRSVSRAESITHSGRSTPINGFESPTHTRQLSNPLSDGSFSNAKDKDVGLLEEQLKELQQSYFELSQKYAKSNAELAKHQDNFDGVNNPHMNYENDHSTGAQTLSSIVEEEEKNFMLRATDSFQEAVEPVIKEYEISITKLEGELAFSRAAVKYNETKMLEQENKLKYAEELNRRNENWIKDLTMKIAKMTERESTTELYIKDLEQKLQEHSAQQKKDLDLITELRGKITQLKTSGAKNENYIQDLEMRLVKSDEQIAKFNKSAEELERRLQEREEAYQALQIKLKQTEEDTDRIKLINEISDRDRRITMLEKKVEDLVFEIDKLRKFTDHDHEGFISSSSSPSFEEDTPLSTPPSSNTPTPVGIMADRFVIAELESKLAELQKNHNEVLAAFAELKEKYDESLREIEELRQLLNETKLLNINIIDSEPNTPRTSTYPPESGSDSLADSLKLHRRARSLSNEINGNEKADLVSAVIVQNLEIELKQMEMLHNEKIKGLEDVRQELARLEMNHRENLEIVEELRDEIKKRDELAQIEVRSVLATSEYNEGSLAGFGGYSATTSEVDQLDIVQRLRDEVEQLKDEQRRTMEVLSEHQRLAKSDQVLKLESEIEHLKSELRMAEEAKDNVADSSVDSSANSDDLKTNTKEHVIKLEAKVKELEEKLEEAYEIKRKEYVAEAAARLEGVPTKIQVEEVKDEETPSDSNDESIALQQQMEKLQGLIEAKSQIIATLLLPSIEQQNTIRRLEDELQQAQEALRRTLEEKNKETNDAQQNDETIKALEEKIKDLDAQLTNAKEAQHVPTPRSSYIHVNDPMHKNLDALYDKLKVLQKELATKAETIPALKDEQDLVNTLQEQLDTLKSDIKRKYELIDMLKRDLADKSLIQQRLKSKEAEVENLKVKLTEVLKKEEAITLEISELEGQLDSEINGGDLNQLDIKNQILAQKTLNIRLQSELDQVKEELKAALASRENRSEETEELSQLLTDTLRQSDENAQRADELARELENLKANDSNKDSTVSQDRVLELEQTLKQLETDKDNEIKQLKQQVEQFQNELVSLTDEFAKYEEVEEISRQQKLQITEAEKHIATLTEKVKRLEKDLEEAQKLAMDIKEMNELHEKIKELEAEKEGLEQANNSFFEERGRLDQRIESLMQQLETVGAGGNKAASTIAEQNNKIVSLEKELASLIQRSKQESNEMEQEIERLLLENEERLAKQEKTSDSKSPESGAEIDNLQSKLTEQEDTIAQQSSLIKSLQEKLSELEQRSNDNNINSPREASANPDSTDNFRMSTLSTSSNSSDLIKKGSYRPTIAGNLVKAPPPTPPPSLPLPPPPTALPPIPQGPGTPPPSGYSTPIPPPPRSPLPRSESAMSKTNVSDTNTTRDDLAQEIQKLHKKIAKMEGENIQSRQEVEELKSKLSDAETNVRVATQQLSVLQSEKQEYVEQIKTLRKQLDDARHAVEYTRSTVEEEKKTLENWVEEERKAKEKAERAKMALE</sequence>
<evidence type="ECO:0000313" key="10">
    <source>
        <dbReference type="EMBL" id="CAG8612670.1"/>
    </source>
</evidence>
<organism evidence="10 11">
    <name type="scientific">Ambispora leptoticha</name>
    <dbReference type="NCBI Taxonomy" id="144679"/>
    <lineage>
        <taxon>Eukaryota</taxon>
        <taxon>Fungi</taxon>
        <taxon>Fungi incertae sedis</taxon>
        <taxon>Mucoromycota</taxon>
        <taxon>Glomeromycotina</taxon>
        <taxon>Glomeromycetes</taxon>
        <taxon>Archaeosporales</taxon>
        <taxon>Ambisporaceae</taxon>
        <taxon>Ambispora</taxon>
    </lineage>
</organism>
<dbReference type="PANTHER" id="PTHR47969">
    <property type="entry name" value="CHROMOSOME-ASSOCIATED KINESIN KIF4A-RELATED"/>
    <property type="match status" value="1"/>
</dbReference>
<accession>A0A9N9CRP8</accession>
<evidence type="ECO:0000256" key="8">
    <source>
        <dbReference type="SAM" id="MobiDB-lite"/>
    </source>
</evidence>
<feature type="coiled-coil region" evidence="7">
    <location>
        <begin position="639"/>
        <end position="729"/>
    </location>
</feature>
<name>A0A9N9CRP8_9GLOM</name>
<dbReference type="InterPro" id="IPR027640">
    <property type="entry name" value="Kinesin-like_fam"/>
</dbReference>
<dbReference type="Gene3D" id="3.40.850.10">
    <property type="entry name" value="Kinesin motor domain"/>
    <property type="match status" value="1"/>
</dbReference>
<evidence type="ECO:0000256" key="1">
    <source>
        <dbReference type="ARBA" id="ARBA00004496"/>
    </source>
</evidence>
<comment type="similarity">
    <text evidence="6">Belongs to the TRAFAC class myosin-kinesin ATPase superfamily. Kinesin family.</text>
</comment>
<proteinExistence type="inferred from homology"/>
<comment type="caution">
    <text evidence="10">The sequence shown here is derived from an EMBL/GenBank/DDBJ whole genome shotgun (WGS) entry which is preliminary data.</text>
</comment>
<feature type="compositionally biased region" description="Basic and acidic residues" evidence="8">
    <location>
        <begin position="1691"/>
        <end position="1702"/>
    </location>
</feature>
<feature type="compositionally biased region" description="Low complexity" evidence="8">
    <location>
        <begin position="776"/>
        <end position="800"/>
    </location>
</feature>
<dbReference type="GO" id="GO:0005737">
    <property type="term" value="C:cytoplasm"/>
    <property type="evidence" value="ECO:0007669"/>
    <property type="project" value="UniProtKB-SubCell"/>
</dbReference>
<dbReference type="GO" id="GO:0008017">
    <property type="term" value="F:microtubule binding"/>
    <property type="evidence" value="ECO:0007669"/>
    <property type="project" value="InterPro"/>
</dbReference>
<dbReference type="GO" id="GO:0003777">
    <property type="term" value="F:microtubule motor activity"/>
    <property type="evidence" value="ECO:0007669"/>
    <property type="project" value="InterPro"/>
</dbReference>
<dbReference type="InterPro" id="IPR036961">
    <property type="entry name" value="Kinesin_motor_dom_sf"/>
</dbReference>
<dbReference type="Gene3D" id="1.10.287.1490">
    <property type="match status" value="1"/>
</dbReference>
<feature type="compositionally biased region" description="Polar residues" evidence="8">
    <location>
        <begin position="1804"/>
        <end position="1815"/>
    </location>
</feature>
<dbReference type="InterPro" id="IPR019821">
    <property type="entry name" value="Kinesin_motor_CS"/>
</dbReference>
<evidence type="ECO:0000256" key="3">
    <source>
        <dbReference type="ARBA" id="ARBA00022741"/>
    </source>
</evidence>